<organism evidence="2 3">
    <name type="scientific">Bdellovibrio bacteriovorus</name>
    <dbReference type="NCBI Taxonomy" id="959"/>
    <lineage>
        <taxon>Bacteria</taxon>
        <taxon>Pseudomonadati</taxon>
        <taxon>Bdellovibrionota</taxon>
        <taxon>Bdellovibrionia</taxon>
        <taxon>Bdellovibrionales</taxon>
        <taxon>Pseudobdellovibrionaceae</taxon>
        <taxon>Bdellovibrio</taxon>
    </lineage>
</organism>
<name>A0A150WS87_BDEBC</name>
<feature type="binding site" evidence="1">
    <location>
        <begin position="129"/>
        <end position="130"/>
    </location>
    <ligand>
        <name>S-adenosyl-L-methionine</name>
        <dbReference type="ChEBI" id="CHEBI:59789"/>
    </ligand>
</feature>
<dbReference type="HAMAP" id="MF_01523">
    <property type="entry name" value="16SrRNA_methyltr_J"/>
    <property type="match status" value="1"/>
</dbReference>
<dbReference type="InterPro" id="IPR029063">
    <property type="entry name" value="SAM-dependent_MTases_sf"/>
</dbReference>
<comment type="caution">
    <text evidence="1">Lacks conserved residue(s) required for the propagation of feature annotation.</text>
</comment>
<dbReference type="RefSeq" id="WP_061834763.1">
    <property type="nucleotide sequence ID" value="NZ_LUKE01000001.1"/>
</dbReference>
<keyword evidence="1 2" id="KW-0489">Methyltransferase</keyword>
<comment type="similarity">
    <text evidence="1">Belongs to the methyltransferase superfamily. RsmJ family.</text>
</comment>
<reference evidence="2 3" key="1">
    <citation type="submission" date="2016-03" db="EMBL/GenBank/DDBJ databases">
        <authorList>
            <person name="Ploux O."/>
        </authorList>
    </citation>
    <scope>NUCLEOTIDE SEQUENCE [LARGE SCALE GENOMIC DNA]</scope>
    <source>
        <strain evidence="2 3">R0</strain>
    </source>
</reference>
<comment type="function">
    <text evidence="1">Specifically methylates the guanosine in position 1516 of 16S rRNA.</text>
</comment>
<sequence length="255" mass="28859">MDSSVSLVTDVNSRSICVLSTPDSQTVAQGHADFLKAPLNPTHPDDYFFKLYVEGDRLFVKDAENRKLEIDFDENHLDYQRKGHRGKNELISKALGVAKGSKNILDLSVGMGIDSVFLTQLGFSVIGVERSPLLYLLLKEAFAKTQKPELQNYRLYFSDALKFLKDNKNKIVVDAIYFDPMYPHKKKSALPKQEMVVFRDLVGHDDDAAEVLKEALTWPVQRVVVKRPLLAPELMPGVRHAYEGKVVRYDTYVVG</sequence>
<dbReference type="AlphaFoldDB" id="A0A150WS87"/>
<dbReference type="Gene3D" id="3.40.50.150">
    <property type="entry name" value="Vaccinia Virus protein VP39"/>
    <property type="match status" value="1"/>
</dbReference>
<proteinExistence type="inferred from homology"/>
<comment type="subcellular location">
    <subcellularLocation>
        <location evidence="1">Cytoplasm</location>
    </subcellularLocation>
</comment>
<keyword evidence="1" id="KW-0963">Cytoplasm</keyword>
<feature type="binding site" evidence="1">
    <location>
        <position position="179"/>
    </location>
    <ligand>
        <name>S-adenosyl-L-methionine</name>
        <dbReference type="ChEBI" id="CHEBI:59789"/>
    </ligand>
</feature>
<dbReference type="InterPro" id="IPR007536">
    <property type="entry name" value="16SrRNA_methylTrfase_J"/>
</dbReference>
<dbReference type="PANTHER" id="PTHR36112">
    <property type="entry name" value="RIBOSOMAL RNA SMALL SUBUNIT METHYLTRANSFERASE J"/>
    <property type="match status" value="1"/>
</dbReference>
<protein>
    <recommendedName>
        <fullName evidence="1">Ribosomal RNA small subunit methyltransferase J</fullName>
        <ecNumber evidence="1">2.1.1.242</ecNumber>
    </recommendedName>
    <alternativeName>
        <fullName evidence="1">16S rRNA m2G1516 methyltransferase</fullName>
    </alternativeName>
    <alternativeName>
        <fullName evidence="1">rRNA (guanine-N(2)-)-methyltransferase</fullName>
    </alternativeName>
</protein>
<dbReference type="SUPFAM" id="SSF53335">
    <property type="entry name" value="S-adenosyl-L-methionine-dependent methyltransferases"/>
    <property type="match status" value="1"/>
</dbReference>
<dbReference type="GO" id="GO:0005737">
    <property type="term" value="C:cytoplasm"/>
    <property type="evidence" value="ECO:0007669"/>
    <property type="project" value="UniProtKB-SubCell"/>
</dbReference>
<keyword evidence="1" id="KW-0949">S-adenosyl-L-methionine</keyword>
<accession>A0A150WS87</accession>
<dbReference type="OrthoDB" id="5290590at2"/>
<evidence type="ECO:0000313" key="3">
    <source>
        <dbReference type="Proteomes" id="UP000075320"/>
    </source>
</evidence>
<comment type="caution">
    <text evidence="2">The sequence shown here is derived from an EMBL/GenBank/DDBJ whole genome shotgun (WGS) entry which is preliminary data.</text>
</comment>
<dbReference type="EC" id="2.1.1.242" evidence="1"/>
<dbReference type="GO" id="GO:0008990">
    <property type="term" value="F:rRNA (guanine-N2-)-methyltransferase activity"/>
    <property type="evidence" value="ECO:0007669"/>
    <property type="project" value="UniProtKB-UniRule"/>
</dbReference>
<gene>
    <name evidence="1" type="primary">rsmJ</name>
    <name evidence="2" type="ORF">AZI86_09260</name>
</gene>
<keyword evidence="1 2" id="KW-0808">Transferase</keyword>
<dbReference type="Proteomes" id="UP000075320">
    <property type="component" value="Unassembled WGS sequence"/>
</dbReference>
<dbReference type="EMBL" id="LUKE01000001">
    <property type="protein sequence ID" value="KYG67187.1"/>
    <property type="molecule type" value="Genomic_DNA"/>
</dbReference>
<evidence type="ECO:0000313" key="2">
    <source>
        <dbReference type="EMBL" id="KYG67187.1"/>
    </source>
</evidence>
<evidence type="ECO:0000256" key="1">
    <source>
        <dbReference type="HAMAP-Rule" id="MF_01523"/>
    </source>
</evidence>
<keyword evidence="3" id="KW-1185">Reference proteome</keyword>
<keyword evidence="1" id="KW-0698">rRNA processing</keyword>
<comment type="catalytic activity">
    <reaction evidence="1">
        <text>guanosine(1516) in 16S rRNA + S-adenosyl-L-methionine = N(2)-methylguanosine(1516) in 16S rRNA + S-adenosyl-L-homocysteine + H(+)</text>
        <dbReference type="Rhea" id="RHEA:43220"/>
        <dbReference type="Rhea" id="RHEA-COMP:10412"/>
        <dbReference type="Rhea" id="RHEA-COMP:10413"/>
        <dbReference type="ChEBI" id="CHEBI:15378"/>
        <dbReference type="ChEBI" id="CHEBI:57856"/>
        <dbReference type="ChEBI" id="CHEBI:59789"/>
        <dbReference type="ChEBI" id="CHEBI:74269"/>
        <dbReference type="ChEBI" id="CHEBI:74481"/>
        <dbReference type="EC" id="2.1.1.242"/>
    </reaction>
</comment>
<dbReference type="PANTHER" id="PTHR36112:SF1">
    <property type="entry name" value="RIBOSOMAL RNA SMALL SUBUNIT METHYLTRANSFERASE J"/>
    <property type="match status" value="1"/>
</dbReference>
<dbReference type="Pfam" id="PF04445">
    <property type="entry name" value="SAM_MT"/>
    <property type="match status" value="1"/>
</dbReference>